<evidence type="ECO:0000313" key="2">
    <source>
        <dbReference type="Proteomes" id="UP000692954"/>
    </source>
</evidence>
<gene>
    <name evidence="1" type="ORF">PSON_ATCC_30995.1.T0610275</name>
</gene>
<evidence type="ECO:0000313" key="1">
    <source>
        <dbReference type="EMBL" id="CAD8094010.1"/>
    </source>
</evidence>
<dbReference type="EMBL" id="CAJJDN010000061">
    <property type="protein sequence ID" value="CAD8094010.1"/>
    <property type="molecule type" value="Genomic_DNA"/>
</dbReference>
<dbReference type="Proteomes" id="UP000692954">
    <property type="component" value="Unassembled WGS sequence"/>
</dbReference>
<keyword evidence="2" id="KW-1185">Reference proteome</keyword>
<reference evidence="1" key="1">
    <citation type="submission" date="2021-01" db="EMBL/GenBank/DDBJ databases">
        <authorList>
            <consortium name="Genoscope - CEA"/>
            <person name="William W."/>
        </authorList>
    </citation>
    <scope>NUCLEOTIDE SEQUENCE</scope>
</reference>
<sequence>MDEQLLEFLATRKLIKLSNYFSKTIKQIIYAIIVQFRKNMAQIEIPRLSILMQLLKQEVQKWPPIDNLKQIVYIFKIQLQKYACICKQKQSLRKIKYDKPQTLENKNN</sequence>
<organism evidence="1 2">
    <name type="scientific">Paramecium sonneborni</name>
    <dbReference type="NCBI Taxonomy" id="65129"/>
    <lineage>
        <taxon>Eukaryota</taxon>
        <taxon>Sar</taxon>
        <taxon>Alveolata</taxon>
        <taxon>Ciliophora</taxon>
        <taxon>Intramacronucleata</taxon>
        <taxon>Oligohymenophorea</taxon>
        <taxon>Peniculida</taxon>
        <taxon>Parameciidae</taxon>
        <taxon>Paramecium</taxon>
    </lineage>
</organism>
<protein>
    <submittedName>
        <fullName evidence="1">Uncharacterized protein</fullName>
    </submittedName>
</protein>
<name>A0A8S1NPM2_9CILI</name>
<accession>A0A8S1NPM2</accession>
<comment type="caution">
    <text evidence="1">The sequence shown here is derived from an EMBL/GenBank/DDBJ whole genome shotgun (WGS) entry which is preliminary data.</text>
</comment>
<proteinExistence type="predicted"/>
<dbReference type="AlphaFoldDB" id="A0A8S1NPM2"/>